<dbReference type="Pfam" id="PF13455">
    <property type="entry name" value="MUG113"/>
    <property type="match status" value="1"/>
</dbReference>
<evidence type="ECO:0000313" key="2">
    <source>
        <dbReference type="Proteomes" id="UP000032305"/>
    </source>
</evidence>
<dbReference type="AlphaFoldDB" id="A0A0A1WB51"/>
<reference evidence="1 2" key="1">
    <citation type="submission" date="2014-11" db="EMBL/GenBank/DDBJ databases">
        <title>Whole genome shotgun sequence of Sphingomonas parapaucimobilis NBRC 15100.</title>
        <authorList>
            <person name="Katano-Makiyama Y."/>
            <person name="Hosoyama A."/>
            <person name="Hashimoto M."/>
            <person name="Hosoyama Y."/>
            <person name="Noguchi M."/>
            <person name="Numata M."/>
            <person name="Tsuchikane K."/>
            <person name="Hirakata S."/>
            <person name="Uohara A."/>
            <person name="Shimodaira J."/>
            <person name="Ohji S."/>
            <person name="Ichikawa N."/>
            <person name="Kimura A."/>
            <person name="Yamazoe A."/>
            <person name="Fujita N."/>
        </authorList>
    </citation>
    <scope>NUCLEOTIDE SEQUENCE [LARGE SCALE GENOMIC DNA]</scope>
    <source>
        <strain evidence="1 2">NBRC 15100</strain>
    </source>
</reference>
<evidence type="ECO:0000313" key="1">
    <source>
        <dbReference type="EMBL" id="GAM02690.1"/>
    </source>
</evidence>
<keyword evidence="2" id="KW-1185">Reference proteome</keyword>
<proteinExistence type="predicted"/>
<protein>
    <submittedName>
        <fullName evidence="1">Uncharacterized protein</fullName>
    </submittedName>
</protein>
<gene>
    <name evidence="1" type="ORF">SP5_097_00320</name>
</gene>
<name>A0A0A1WB51_9SPHN</name>
<organism evidence="1 2">
    <name type="scientific">Sphingomonas parapaucimobilis NBRC 15100</name>
    <dbReference type="NCBI Taxonomy" id="1219049"/>
    <lineage>
        <taxon>Bacteria</taxon>
        <taxon>Pseudomonadati</taxon>
        <taxon>Pseudomonadota</taxon>
        <taxon>Alphaproteobacteria</taxon>
        <taxon>Sphingomonadales</taxon>
        <taxon>Sphingomonadaceae</taxon>
        <taxon>Sphingomonas</taxon>
    </lineage>
</organism>
<sequence length="65" mass="7347">MKIGWSTDPSERLYRLQTGRASRLHIWADVSGTKADESVYHNRFADAWVGGEWFARTPAPEALIA</sequence>
<accession>A0A0A1WB51</accession>
<comment type="caution">
    <text evidence="1">The sequence shown here is derived from an EMBL/GenBank/DDBJ whole genome shotgun (WGS) entry which is preliminary data.</text>
</comment>
<dbReference type="RefSeq" id="WP_042490810.1">
    <property type="nucleotide sequence ID" value="NZ_BBPI01000097.1"/>
</dbReference>
<dbReference type="Proteomes" id="UP000032305">
    <property type="component" value="Unassembled WGS sequence"/>
</dbReference>
<dbReference type="EMBL" id="BBPI01000097">
    <property type="protein sequence ID" value="GAM02690.1"/>
    <property type="molecule type" value="Genomic_DNA"/>
</dbReference>